<dbReference type="Pfam" id="PF13188">
    <property type="entry name" value="PAS_8"/>
    <property type="match status" value="1"/>
</dbReference>
<evidence type="ECO:0000259" key="2">
    <source>
        <dbReference type="Pfam" id="PF13188"/>
    </source>
</evidence>
<dbReference type="RefSeq" id="WP_136337772.1">
    <property type="nucleotide sequence ID" value="NZ_SSMD01000001.1"/>
</dbReference>
<dbReference type="SUPFAM" id="SSF55785">
    <property type="entry name" value="PYP-like sensor domain (PAS domain)"/>
    <property type="match status" value="1"/>
</dbReference>
<feature type="domain" description="PAS" evidence="2">
    <location>
        <begin position="152"/>
        <end position="184"/>
    </location>
</feature>
<proteinExistence type="predicted"/>
<organism evidence="3 4">
    <name type="scientific">Thalassobius vesicularis</name>
    <dbReference type="NCBI Taxonomy" id="1294297"/>
    <lineage>
        <taxon>Bacteria</taxon>
        <taxon>Pseudomonadati</taxon>
        <taxon>Pseudomonadota</taxon>
        <taxon>Alphaproteobacteria</taxon>
        <taxon>Rhodobacterales</taxon>
        <taxon>Roseobacteraceae</taxon>
        <taxon>Thalassovita</taxon>
    </lineage>
</organism>
<evidence type="ECO:0000313" key="4">
    <source>
        <dbReference type="Proteomes" id="UP000306113"/>
    </source>
</evidence>
<gene>
    <name evidence="3" type="ORF">E7681_03035</name>
</gene>
<dbReference type="Proteomes" id="UP000306113">
    <property type="component" value="Unassembled WGS sequence"/>
</dbReference>
<reference evidence="3 4" key="1">
    <citation type="submission" date="2019-04" db="EMBL/GenBank/DDBJ databases">
        <title>Draft genome sequence of Youngimonas vesicularis.</title>
        <authorList>
            <person name="Hameed A."/>
        </authorList>
    </citation>
    <scope>NUCLEOTIDE SEQUENCE [LARGE SCALE GENOMIC DNA]</scope>
    <source>
        <strain evidence="3 4">CC-AMW-E</strain>
    </source>
</reference>
<accession>A0A4S3MF93</accession>
<evidence type="ECO:0000313" key="3">
    <source>
        <dbReference type="EMBL" id="THD76828.1"/>
    </source>
</evidence>
<dbReference type="Pfam" id="PF12860">
    <property type="entry name" value="PAS_7"/>
    <property type="match status" value="1"/>
</dbReference>
<comment type="caution">
    <text evidence="3">The sequence shown here is derived from an EMBL/GenBank/DDBJ whole genome shotgun (WGS) entry which is preliminary data.</text>
</comment>
<dbReference type="InterPro" id="IPR035965">
    <property type="entry name" value="PAS-like_dom_sf"/>
</dbReference>
<evidence type="ECO:0000256" key="1">
    <source>
        <dbReference type="SAM" id="SignalP"/>
    </source>
</evidence>
<dbReference type="OrthoDB" id="9797304at2"/>
<name>A0A4S3MF93_9RHOB</name>
<feature type="signal peptide" evidence="1">
    <location>
        <begin position="1"/>
        <end position="20"/>
    </location>
</feature>
<sequence length="505" mass="55793">MIALTTILLTSLFSATAAGAAAYHIMTHVRPVRSARGLPDHDARFLFEGRRLLNASGGGEWLLETGQGRGATDWEQLREVLMPRFPSLPEAPEEMDADIITCPTNIPEDDAELLLERINDLTRVTLLQAGNTLAQPADIHAKLLSDRKMDTLTQAVEGSPYPIWATDCENRITWANEAYLHLADNAHTTSGTGLPVLFDLPEPSPTGNPRTRLSLTLKDNDSNIWFDVTSSKTKNGRMHYAIDINAVVQAEIAQRNFVQTLTKTFAQLSIGLVIFDRKRQLALFNPALIDLLSLSPEFLSARPSLLSFFDRLRDMQIMPEPKNYGSWRENLTELIDAAADGRYAETWSLPNGLTYRVSGRPHPDGAIAFLFEDISSEVLLTRRFRAQLDMLQSVVDGLPQAVAVFSSAKVLLFANSAYRVMWDSDPDSTFADMSLTDATRLWRTRLAPGADLSELRPGLTHALNLPLDDGGCLSCSVRPLIGGAFAVNFTEIQAQPRLPLLEQPA</sequence>
<feature type="chain" id="PRO_5020249567" evidence="1">
    <location>
        <begin position="21"/>
        <end position="505"/>
    </location>
</feature>
<protein>
    <submittedName>
        <fullName evidence="3">PAS domain-containing protein</fullName>
    </submittedName>
</protein>
<dbReference type="EMBL" id="SSMD01000001">
    <property type="protein sequence ID" value="THD76828.1"/>
    <property type="molecule type" value="Genomic_DNA"/>
</dbReference>
<keyword evidence="1" id="KW-0732">Signal</keyword>
<dbReference type="AlphaFoldDB" id="A0A4S3MF93"/>
<keyword evidence="4" id="KW-1185">Reference proteome</keyword>
<dbReference type="InterPro" id="IPR000014">
    <property type="entry name" value="PAS"/>
</dbReference>